<dbReference type="EMBL" id="JAHRIP010000761">
    <property type="protein sequence ID" value="MEQ2279720.1"/>
    <property type="molecule type" value="Genomic_DNA"/>
</dbReference>
<comment type="caution">
    <text evidence="2">The sequence shown here is derived from an EMBL/GenBank/DDBJ whole genome shotgun (WGS) entry which is preliminary data.</text>
</comment>
<evidence type="ECO:0000313" key="2">
    <source>
        <dbReference type="EMBL" id="MEQ2279720.1"/>
    </source>
</evidence>
<gene>
    <name evidence="2" type="ORF">AMECASPLE_012237</name>
</gene>
<name>A0ABV0XE42_9TELE</name>
<evidence type="ECO:0000313" key="3">
    <source>
        <dbReference type="Proteomes" id="UP001469553"/>
    </source>
</evidence>
<sequence>MVGLAAFQRQWQISLKKWRQLDISPEIINSIIARDPMPPNTPPFEVADADKNPQQDGECGEPRPRKLIPHHVRHTYGETWISYEWTSLTFSKILVVAADHSLGL</sequence>
<evidence type="ECO:0000256" key="1">
    <source>
        <dbReference type="SAM" id="MobiDB-lite"/>
    </source>
</evidence>
<accession>A0ABV0XE42</accession>
<feature type="region of interest" description="Disordered" evidence="1">
    <location>
        <begin position="32"/>
        <end position="66"/>
    </location>
</feature>
<organism evidence="2 3">
    <name type="scientific">Ameca splendens</name>
    <dbReference type="NCBI Taxonomy" id="208324"/>
    <lineage>
        <taxon>Eukaryota</taxon>
        <taxon>Metazoa</taxon>
        <taxon>Chordata</taxon>
        <taxon>Craniata</taxon>
        <taxon>Vertebrata</taxon>
        <taxon>Euteleostomi</taxon>
        <taxon>Actinopterygii</taxon>
        <taxon>Neopterygii</taxon>
        <taxon>Teleostei</taxon>
        <taxon>Neoteleostei</taxon>
        <taxon>Acanthomorphata</taxon>
        <taxon>Ovalentaria</taxon>
        <taxon>Atherinomorphae</taxon>
        <taxon>Cyprinodontiformes</taxon>
        <taxon>Goodeidae</taxon>
        <taxon>Ameca</taxon>
    </lineage>
</organism>
<reference evidence="2 3" key="1">
    <citation type="submission" date="2021-06" db="EMBL/GenBank/DDBJ databases">
        <authorList>
            <person name="Palmer J.M."/>
        </authorList>
    </citation>
    <scope>NUCLEOTIDE SEQUENCE [LARGE SCALE GENOMIC DNA]</scope>
    <source>
        <strain evidence="2 3">AS_MEX2019</strain>
        <tissue evidence="2">Muscle</tissue>
    </source>
</reference>
<dbReference type="Proteomes" id="UP001469553">
    <property type="component" value="Unassembled WGS sequence"/>
</dbReference>
<protein>
    <submittedName>
        <fullName evidence="2">Uncharacterized protein</fullName>
    </submittedName>
</protein>
<keyword evidence="3" id="KW-1185">Reference proteome</keyword>
<proteinExistence type="predicted"/>